<dbReference type="Proteomes" id="UP000494178">
    <property type="component" value="Unassembled WGS sequence"/>
</dbReference>
<proteinExistence type="predicted"/>
<dbReference type="AlphaFoldDB" id="A0A6F9XQZ7"/>
<comment type="caution">
    <text evidence="1">The sequence shown here is derived from an EMBL/GenBank/DDBJ whole genome shotgun (WGS) entry which is preliminary data.</text>
</comment>
<name>A0A6F9XQZ7_9LACO</name>
<organism evidence="1">
    <name type="scientific">Ligilactobacillus agilis</name>
    <dbReference type="NCBI Taxonomy" id="1601"/>
    <lineage>
        <taxon>Bacteria</taxon>
        <taxon>Bacillati</taxon>
        <taxon>Bacillota</taxon>
        <taxon>Bacilli</taxon>
        <taxon>Lactobacillales</taxon>
        <taxon>Lactobacillaceae</taxon>
        <taxon>Ligilactobacillus</taxon>
    </lineage>
</organism>
<reference evidence="1" key="1">
    <citation type="submission" date="2019-10" db="EMBL/GenBank/DDBJ databases">
        <title>Lactobacillus agilis SY111 Whole Genome Sequencing Project.</title>
        <authorList>
            <person name="Suzuki S."/>
            <person name="Endo A."/>
            <person name="Maeno S."/>
            <person name="Shiwa Y."/>
            <person name="Matsutani M."/>
            <person name="Kajikawa A."/>
        </authorList>
    </citation>
    <scope>NUCLEOTIDE SEQUENCE</scope>
    <source>
        <strain evidence="1">SY111</strain>
    </source>
</reference>
<dbReference type="RefSeq" id="WP_167589383.1">
    <property type="nucleotide sequence ID" value="NZ_BLAN01000034.1"/>
</dbReference>
<gene>
    <name evidence="1" type="ORF">SY111_03100</name>
</gene>
<dbReference type="EMBL" id="BLAN01000034">
    <property type="protein sequence ID" value="GET07686.1"/>
    <property type="molecule type" value="Genomic_DNA"/>
</dbReference>
<sequence>MTDKFAHYRMSLPIELDIPEEKLNAHEFMRLIKKYDLQVTKAVETHLADACRYHNLFQGLNKESYLQNSNGFVAKKLVELDTMRVISIVNALSVAFYEKELECRLIEDADDFLKVAKVKHQGNLDQLSEYEECIINLSQNYCETYRLIVNEDYIGSKLPDFR</sequence>
<accession>A0A6F9XQZ7</accession>
<protein>
    <submittedName>
        <fullName evidence="1">Uncharacterized protein</fullName>
    </submittedName>
</protein>
<evidence type="ECO:0000313" key="1">
    <source>
        <dbReference type="EMBL" id="GET07686.1"/>
    </source>
</evidence>